<proteinExistence type="inferred from homology"/>
<dbReference type="InterPro" id="IPR016735">
    <property type="entry name" value="Methan_mark_12"/>
</dbReference>
<dbReference type="HAMAP" id="MF_01087">
    <property type="entry name" value="UPF0285"/>
    <property type="match status" value="1"/>
</dbReference>
<dbReference type="PATRIC" id="fig|1110509.7.peg.1064"/>
<dbReference type="Proteomes" id="UP000005877">
    <property type="component" value="Chromosome"/>
</dbReference>
<name>G7WLL7_METH6</name>
<dbReference type="NCBIfam" id="TIGR03281">
    <property type="entry name" value="methan_mark_12"/>
    <property type="match status" value="1"/>
</dbReference>
<accession>G7WLL7</accession>
<dbReference type="GeneID" id="12510118"/>
<organism evidence="2 3">
    <name type="scientific">Methanothrix harundinacea (strain 6Ac)</name>
    <name type="common">Methanosaeta harundinacea</name>
    <dbReference type="NCBI Taxonomy" id="1110509"/>
    <lineage>
        <taxon>Archaea</taxon>
        <taxon>Methanobacteriati</taxon>
        <taxon>Methanobacteriota</taxon>
        <taxon>Stenosarchaea group</taxon>
        <taxon>Methanomicrobia</taxon>
        <taxon>Methanotrichales</taxon>
        <taxon>Methanotrichaceae</taxon>
        <taxon>Methanothrix</taxon>
    </lineage>
</organism>
<dbReference type="RefSeq" id="WP_014586505.1">
    <property type="nucleotide sequence ID" value="NC_017527.1"/>
</dbReference>
<dbReference type="STRING" id="1110509.Mhar_0949"/>
<dbReference type="HOGENOM" id="CLU_846254_0_0_2"/>
<evidence type="ECO:0000313" key="2">
    <source>
        <dbReference type="EMBL" id="AET64320.1"/>
    </source>
</evidence>
<gene>
    <name evidence="2" type="ordered locus">Mhar_0949</name>
</gene>
<comment type="similarity">
    <text evidence="1">Belongs to the UPF0285 family.</text>
</comment>
<reference evidence="2 3" key="1">
    <citation type="journal article" date="2012" name="PLoS ONE">
        <title>The genome characteristics and predicted function of methyl-group oxidation pathway in the obligate aceticlastic methanogens, Methanosaeta spp.</title>
        <authorList>
            <person name="Zhu J."/>
            <person name="Zheng H."/>
            <person name="Ai G."/>
            <person name="Zhang G."/>
            <person name="Liu D."/>
            <person name="Liu X."/>
            <person name="Dong X."/>
        </authorList>
    </citation>
    <scope>NUCLEOTIDE SEQUENCE [LARGE SCALE GENOMIC DNA]</scope>
    <source>
        <strain evidence="2 3">6Ac</strain>
    </source>
</reference>
<evidence type="ECO:0000256" key="1">
    <source>
        <dbReference type="HAMAP-Rule" id="MF_01087"/>
    </source>
</evidence>
<dbReference type="AlphaFoldDB" id="G7WLL7"/>
<evidence type="ECO:0000313" key="3">
    <source>
        <dbReference type="Proteomes" id="UP000005877"/>
    </source>
</evidence>
<sequence length="330" mass="34215">MFIGVDHGTRAMRFADSDGNCLVIPREEAARLAPGEIIDRIRGAFDLAPAPGGAEAARSGSGAEEVELLALCYSMGDGITDIVRIEDAENRGVISQDGAGLHVGGGTNVFDAVLAAGWPAILLPGIHDRSKIDPRMKVFSHGASPEKLGLAYKVYKDGKKDFIISDASSNVVTIGVAAGRIAGAIDAPIFAPGLLHGPLDVAAIRKVDAGKMTANEAFTRGGILRKQGLTLKSCTEEEKEAAFEALALYAAMELAAMGVLLRDLGAAEPALYLAGDPASRISGRVSELLGREVLPLASCDAALGCALIAEDVYKGAREVLGLRVDAGIAL</sequence>
<protein>
    <recommendedName>
        <fullName evidence="1">UPF0285 protein Mhar_0949</fullName>
    </recommendedName>
</protein>
<dbReference type="OrthoDB" id="235676at2157"/>
<keyword evidence="3" id="KW-1185">Reference proteome</keyword>
<dbReference type="EMBL" id="CP003117">
    <property type="protein sequence ID" value="AET64320.1"/>
    <property type="molecule type" value="Genomic_DNA"/>
</dbReference>
<dbReference type="KEGG" id="mhi:Mhar_0949"/>